<dbReference type="InterPro" id="IPR023457">
    <property type="entry name" value="Met-tRNA_synth_2"/>
</dbReference>
<dbReference type="Pfam" id="PF09334">
    <property type="entry name" value="tRNA-synt_1g"/>
    <property type="match status" value="1"/>
</dbReference>
<dbReference type="InterPro" id="IPR014729">
    <property type="entry name" value="Rossmann-like_a/b/a_fold"/>
</dbReference>
<keyword evidence="9 13" id="KW-0648">Protein biosynthesis</keyword>
<keyword evidence="10 13" id="KW-0030">Aminoacyl-tRNA synthetase</keyword>
<dbReference type="PANTHER" id="PTHR43326:SF1">
    <property type="entry name" value="METHIONINE--TRNA LIGASE, MITOCHONDRIAL"/>
    <property type="match status" value="1"/>
</dbReference>
<evidence type="ECO:0000256" key="3">
    <source>
        <dbReference type="ARBA" id="ARBA00022490"/>
    </source>
</evidence>
<dbReference type="PANTHER" id="PTHR43326">
    <property type="entry name" value="METHIONYL-TRNA SYNTHETASE"/>
    <property type="match status" value="1"/>
</dbReference>
<dbReference type="InterPro" id="IPR032678">
    <property type="entry name" value="tRNA-synt_1_cat_dom"/>
</dbReference>
<evidence type="ECO:0000313" key="16">
    <source>
        <dbReference type="EMBL" id="OGG85637.1"/>
    </source>
</evidence>
<dbReference type="GO" id="GO:0005524">
    <property type="term" value="F:ATP binding"/>
    <property type="evidence" value="ECO:0007669"/>
    <property type="project" value="UniProtKB-KW"/>
</dbReference>
<proteinExistence type="inferred from homology"/>
<evidence type="ECO:0000256" key="8">
    <source>
        <dbReference type="ARBA" id="ARBA00022840"/>
    </source>
</evidence>
<dbReference type="InterPro" id="IPR009080">
    <property type="entry name" value="tRNAsynth_Ia_anticodon-bd"/>
</dbReference>
<dbReference type="InterPro" id="IPR015413">
    <property type="entry name" value="Methionyl/Leucyl_tRNA_Synth"/>
</dbReference>
<keyword evidence="5" id="KW-0479">Metal-binding</keyword>
<evidence type="ECO:0000259" key="14">
    <source>
        <dbReference type="Pfam" id="PF01406"/>
    </source>
</evidence>
<evidence type="ECO:0000313" key="17">
    <source>
        <dbReference type="Proteomes" id="UP000177395"/>
    </source>
</evidence>
<feature type="domain" description="Methionyl/Leucyl tRNA synthetase" evidence="15">
    <location>
        <begin position="135"/>
        <end position="367"/>
    </location>
</feature>
<evidence type="ECO:0000256" key="12">
    <source>
        <dbReference type="ARBA" id="ARBA00047364"/>
    </source>
</evidence>
<evidence type="ECO:0000256" key="4">
    <source>
        <dbReference type="ARBA" id="ARBA00022598"/>
    </source>
</evidence>
<keyword evidence="4 13" id="KW-0436">Ligase</keyword>
<comment type="caution">
    <text evidence="16">The sequence shown here is derived from an EMBL/GenBank/DDBJ whole genome shotgun (WGS) entry which is preliminary data.</text>
</comment>
<dbReference type="Gene3D" id="3.40.50.620">
    <property type="entry name" value="HUPs"/>
    <property type="match status" value="1"/>
</dbReference>
<protein>
    <recommendedName>
        <fullName evidence="2">methionine--tRNA ligase</fullName>
        <ecNumber evidence="2">6.1.1.10</ecNumber>
    </recommendedName>
    <alternativeName>
        <fullName evidence="11">Methionyl-tRNA synthetase</fullName>
    </alternativeName>
</protein>
<name>A0A1F6FIF3_9BACT</name>
<dbReference type="EC" id="6.1.1.10" evidence="2"/>
<evidence type="ECO:0000259" key="15">
    <source>
        <dbReference type="Pfam" id="PF09334"/>
    </source>
</evidence>
<evidence type="ECO:0000256" key="6">
    <source>
        <dbReference type="ARBA" id="ARBA00022741"/>
    </source>
</evidence>
<comment type="catalytic activity">
    <reaction evidence="12">
        <text>tRNA(Met) + L-methionine + ATP = L-methionyl-tRNA(Met) + AMP + diphosphate</text>
        <dbReference type="Rhea" id="RHEA:13481"/>
        <dbReference type="Rhea" id="RHEA-COMP:9667"/>
        <dbReference type="Rhea" id="RHEA-COMP:9698"/>
        <dbReference type="ChEBI" id="CHEBI:30616"/>
        <dbReference type="ChEBI" id="CHEBI:33019"/>
        <dbReference type="ChEBI" id="CHEBI:57844"/>
        <dbReference type="ChEBI" id="CHEBI:78442"/>
        <dbReference type="ChEBI" id="CHEBI:78530"/>
        <dbReference type="ChEBI" id="CHEBI:456215"/>
        <dbReference type="EC" id="6.1.1.10"/>
    </reaction>
</comment>
<evidence type="ECO:0000256" key="11">
    <source>
        <dbReference type="ARBA" id="ARBA00030904"/>
    </source>
</evidence>
<dbReference type="AlphaFoldDB" id="A0A1F6FIF3"/>
<dbReference type="EMBL" id="MFMS01000006">
    <property type="protein sequence ID" value="OGG85637.1"/>
    <property type="molecule type" value="Genomic_DNA"/>
</dbReference>
<dbReference type="GO" id="GO:0006431">
    <property type="term" value="P:methionyl-tRNA aminoacylation"/>
    <property type="evidence" value="ECO:0007669"/>
    <property type="project" value="InterPro"/>
</dbReference>
<dbReference type="PRINTS" id="PR01041">
    <property type="entry name" value="TRNASYNTHMET"/>
</dbReference>
<dbReference type="InterPro" id="IPR033911">
    <property type="entry name" value="MetRS_core"/>
</dbReference>
<dbReference type="GO" id="GO:0004825">
    <property type="term" value="F:methionine-tRNA ligase activity"/>
    <property type="evidence" value="ECO:0007669"/>
    <property type="project" value="UniProtKB-EC"/>
</dbReference>
<accession>A0A1F6FIF3</accession>
<dbReference type="GO" id="GO:0046872">
    <property type="term" value="F:metal ion binding"/>
    <property type="evidence" value="ECO:0007669"/>
    <property type="project" value="UniProtKB-KW"/>
</dbReference>
<sequence length="480" mass="55167">MAEKKARYLTTTLPYVNDDPHLGHALEFIQADTIARYWRLLGYDVFFNTGTDEHGQKIANKAKESGQDVKAYVDHYAERFEKLNKDVFGLSHDAFIRTTDPGHMKAAQEMWRRCKEKGDIEKRQYTGLYCVGCEVYYKESELDENKCCLIHKKPVEEVAEENYFFKLSNYQNYLTEYLSKPGVIVPEWRREEALKFVQNGLEDFSISRQKSRMDWGISVPDDEEHVMYVWFDALTNYISTLGWGSNDESKFEKFWKDGITLQLAGKDQVRFQSIMWQAMLKSAGVKATDVIFYHGFINSGGHKMSKSLGNVISPFDVVDKYGLEATRYLLLRHVHPFDDSDITWERLDEWYTANLVNGLGNLVARVMKMAETHLLAPVEVGEVALSEEYKVAIDAFNLQAAADFIWREIGDLDAEITKTEPFKLVKTDKSAAVEIIAKSVERLQAIAVHLEPLMPNTSRIIKDAVLANKKPENLFSRLDQ</sequence>
<comment type="cofactor">
    <cofactor evidence="1">
        <name>Zn(2+)</name>
        <dbReference type="ChEBI" id="CHEBI:29105"/>
    </cofactor>
</comment>
<reference evidence="16 17" key="1">
    <citation type="journal article" date="2016" name="Nat. Commun.">
        <title>Thousands of microbial genomes shed light on interconnected biogeochemical processes in an aquifer system.</title>
        <authorList>
            <person name="Anantharaman K."/>
            <person name="Brown C.T."/>
            <person name="Hug L.A."/>
            <person name="Sharon I."/>
            <person name="Castelle C.J."/>
            <person name="Probst A.J."/>
            <person name="Thomas B.C."/>
            <person name="Singh A."/>
            <person name="Wilkins M.J."/>
            <person name="Karaoz U."/>
            <person name="Brodie E.L."/>
            <person name="Williams K.H."/>
            <person name="Hubbard S.S."/>
            <person name="Banfield J.F."/>
        </authorList>
    </citation>
    <scope>NUCLEOTIDE SEQUENCE [LARGE SCALE GENOMIC DNA]</scope>
</reference>
<keyword evidence="3" id="KW-0963">Cytoplasm</keyword>
<comment type="similarity">
    <text evidence="13">Belongs to the class-I aminoacyl-tRNA synthetase family.</text>
</comment>
<keyword evidence="7" id="KW-0862">Zinc</keyword>
<dbReference type="InterPro" id="IPR001412">
    <property type="entry name" value="aa-tRNA-synth_I_CS"/>
</dbReference>
<keyword evidence="8 13" id="KW-0067">ATP-binding</keyword>
<dbReference type="Pfam" id="PF01406">
    <property type="entry name" value="tRNA-synt_1e"/>
    <property type="match status" value="1"/>
</dbReference>
<dbReference type="Gene3D" id="1.10.730.10">
    <property type="entry name" value="Isoleucyl-tRNA Synthetase, Domain 1"/>
    <property type="match status" value="1"/>
</dbReference>
<dbReference type="CDD" id="cd00814">
    <property type="entry name" value="MetRS_core"/>
    <property type="match status" value="1"/>
</dbReference>
<evidence type="ECO:0000256" key="1">
    <source>
        <dbReference type="ARBA" id="ARBA00001947"/>
    </source>
</evidence>
<dbReference type="Gene3D" id="2.170.220.10">
    <property type="match status" value="1"/>
</dbReference>
<dbReference type="PROSITE" id="PS00178">
    <property type="entry name" value="AA_TRNA_LIGASE_I"/>
    <property type="match status" value="1"/>
</dbReference>
<feature type="domain" description="tRNA synthetases class I catalytic" evidence="14">
    <location>
        <begin position="15"/>
        <end position="115"/>
    </location>
</feature>
<dbReference type="Proteomes" id="UP000177395">
    <property type="component" value="Unassembled WGS sequence"/>
</dbReference>
<keyword evidence="6 13" id="KW-0547">Nucleotide-binding</keyword>
<organism evidence="16 17">
    <name type="scientific">Candidatus Kaiserbacteria bacterium RIFOXYB1_FULL_46_14</name>
    <dbReference type="NCBI Taxonomy" id="1798531"/>
    <lineage>
        <taxon>Bacteria</taxon>
        <taxon>Candidatus Kaiseribacteriota</taxon>
    </lineage>
</organism>
<gene>
    <name evidence="16" type="ORF">A2392_02625</name>
</gene>
<dbReference type="STRING" id="1798531.A2392_02625"/>
<evidence type="ECO:0000256" key="2">
    <source>
        <dbReference type="ARBA" id="ARBA00012838"/>
    </source>
</evidence>
<dbReference type="SUPFAM" id="SSF47323">
    <property type="entry name" value="Anticodon-binding domain of a subclass of class I aminoacyl-tRNA synthetases"/>
    <property type="match status" value="1"/>
</dbReference>
<evidence type="ECO:0000256" key="7">
    <source>
        <dbReference type="ARBA" id="ARBA00022833"/>
    </source>
</evidence>
<evidence type="ECO:0000256" key="5">
    <source>
        <dbReference type="ARBA" id="ARBA00022723"/>
    </source>
</evidence>
<evidence type="ECO:0000256" key="13">
    <source>
        <dbReference type="RuleBase" id="RU363039"/>
    </source>
</evidence>
<dbReference type="SUPFAM" id="SSF52374">
    <property type="entry name" value="Nucleotidylyl transferase"/>
    <property type="match status" value="1"/>
</dbReference>
<evidence type="ECO:0000256" key="9">
    <source>
        <dbReference type="ARBA" id="ARBA00022917"/>
    </source>
</evidence>
<dbReference type="FunFam" id="2.170.220.10:FF:000001">
    <property type="entry name" value="methionine--tRNA ligase, mitochondrial"/>
    <property type="match status" value="1"/>
</dbReference>
<evidence type="ECO:0000256" key="10">
    <source>
        <dbReference type="ARBA" id="ARBA00023146"/>
    </source>
</evidence>